<dbReference type="GO" id="GO:0045879">
    <property type="term" value="P:negative regulation of smoothened signaling pathway"/>
    <property type="evidence" value="ECO:0007669"/>
    <property type="project" value="TreeGrafter"/>
</dbReference>
<keyword evidence="6" id="KW-0325">Glycoprotein</keyword>
<feature type="compositionally biased region" description="Polar residues" evidence="7">
    <location>
        <begin position="836"/>
        <end position="856"/>
    </location>
</feature>
<dbReference type="SUPFAM" id="SSF82866">
    <property type="entry name" value="Multidrug efflux transporter AcrB transmembrane domain"/>
    <property type="match status" value="1"/>
</dbReference>
<evidence type="ECO:0008006" key="10">
    <source>
        <dbReference type="Google" id="ProtNLM"/>
    </source>
</evidence>
<evidence type="ECO:0000256" key="7">
    <source>
        <dbReference type="SAM" id="MobiDB-lite"/>
    </source>
</evidence>
<feature type="transmembrane region" description="Helical" evidence="8">
    <location>
        <begin position="628"/>
        <end position="651"/>
    </location>
</feature>
<feature type="compositionally biased region" description="Low complexity" evidence="7">
    <location>
        <begin position="1001"/>
        <end position="1012"/>
    </location>
</feature>
<feature type="transmembrane region" description="Helical" evidence="8">
    <location>
        <begin position="470"/>
        <end position="494"/>
    </location>
</feature>
<keyword evidence="4 8" id="KW-1133">Transmembrane helix</keyword>
<dbReference type="GO" id="GO:0005119">
    <property type="term" value="F:smoothened binding"/>
    <property type="evidence" value="ECO:0007669"/>
    <property type="project" value="TreeGrafter"/>
</dbReference>
<dbReference type="EMBL" id="GEEE01016834">
    <property type="protein sequence ID" value="JAP46391.1"/>
    <property type="molecule type" value="Transcribed_RNA"/>
</dbReference>
<dbReference type="AlphaFoldDB" id="A0A0X3P353"/>
<feature type="compositionally biased region" description="Basic residues" evidence="7">
    <location>
        <begin position="748"/>
        <end position="757"/>
    </location>
</feature>
<feature type="compositionally biased region" description="Low complexity" evidence="7">
    <location>
        <begin position="968"/>
        <end position="978"/>
    </location>
</feature>
<feature type="region of interest" description="Disordered" evidence="7">
    <location>
        <begin position="824"/>
        <end position="869"/>
    </location>
</feature>
<feature type="transmembrane region" description="Helical" evidence="8">
    <location>
        <begin position="110"/>
        <end position="131"/>
    </location>
</feature>
<name>A0A0X3P353_SCHSO</name>
<evidence type="ECO:0000256" key="6">
    <source>
        <dbReference type="ARBA" id="ARBA00023180"/>
    </source>
</evidence>
<evidence type="ECO:0000256" key="4">
    <source>
        <dbReference type="ARBA" id="ARBA00022989"/>
    </source>
</evidence>
<feature type="compositionally biased region" description="Acidic residues" evidence="7">
    <location>
        <begin position="763"/>
        <end position="772"/>
    </location>
</feature>
<feature type="region of interest" description="Disordered" evidence="7">
    <location>
        <begin position="695"/>
        <end position="772"/>
    </location>
</feature>
<evidence type="ECO:0000256" key="2">
    <source>
        <dbReference type="ARBA" id="ARBA00005585"/>
    </source>
</evidence>
<dbReference type="GO" id="GO:0097108">
    <property type="term" value="F:hedgehog family protein binding"/>
    <property type="evidence" value="ECO:0007669"/>
    <property type="project" value="TreeGrafter"/>
</dbReference>
<accession>A0A0X3P353</accession>
<feature type="region of interest" description="Disordered" evidence="7">
    <location>
        <begin position="966"/>
        <end position="1022"/>
    </location>
</feature>
<dbReference type="GO" id="GO:0005886">
    <property type="term" value="C:plasma membrane"/>
    <property type="evidence" value="ECO:0007669"/>
    <property type="project" value="TreeGrafter"/>
</dbReference>
<feature type="transmembrane region" description="Helical" evidence="8">
    <location>
        <begin position="445"/>
        <end position="464"/>
    </location>
</feature>
<proteinExistence type="inferred from homology"/>
<evidence type="ECO:0000256" key="8">
    <source>
        <dbReference type="SAM" id="Phobius"/>
    </source>
</evidence>
<organism evidence="9">
    <name type="scientific">Schistocephalus solidus</name>
    <name type="common">Tapeworm</name>
    <dbReference type="NCBI Taxonomy" id="70667"/>
    <lineage>
        <taxon>Eukaryota</taxon>
        <taxon>Metazoa</taxon>
        <taxon>Spiralia</taxon>
        <taxon>Lophotrochozoa</taxon>
        <taxon>Platyhelminthes</taxon>
        <taxon>Cestoda</taxon>
        <taxon>Eucestoda</taxon>
        <taxon>Diphyllobothriidea</taxon>
        <taxon>Diphyllobothriidae</taxon>
        <taxon>Schistocephalus</taxon>
    </lineage>
</organism>
<evidence type="ECO:0000256" key="3">
    <source>
        <dbReference type="ARBA" id="ARBA00022692"/>
    </source>
</evidence>
<dbReference type="GO" id="GO:0008158">
    <property type="term" value="F:hedgehog receptor activity"/>
    <property type="evidence" value="ECO:0007669"/>
    <property type="project" value="TreeGrafter"/>
</dbReference>
<comment type="similarity">
    <text evidence="2">Belongs to the patched family.</text>
</comment>
<evidence type="ECO:0000256" key="1">
    <source>
        <dbReference type="ARBA" id="ARBA00004141"/>
    </source>
</evidence>
<feature type="transmembrane region" description="Helical" evidence="8">
    <location>
        <begin position="599"/>
        <end position="621"/>
    </location>
</feature>
<keyword evidence="5 8" id="KW-0472">Membrane</keyword>
<evidence type="ECO:0000313" key="9">
    <source>
        <dbReference type="EMBL" id="JAP46391.1"/>
    </source>
</evidence>
<comment type="subcellular location">
    <subcellularLocation>
        <location evidence="1">Membrane</location>
        <topology evidence="1">Multi-pass membrane protein</topology>
    </subcellularLocation>
</comment>
<dbReference type="PANTHER" id="PTHR46022">
    <property type="entry name" value="PROTEIN PATCHED"/>
    <property type="match status" value="1"/>
</dbReference>
<dbReference type="PANTHER" id="PTHR46022:SF1">
    <property type="entry name" value="PROTEIN PATCHED"/>
    <property type="match status" value="1"/>
</dbReference>
<evidence type="ECO:0000256" key="5">
    <source>
        <dbReference type="ARBA" id="ARBA00023136"/>
    </source>
</evidence>
<sequence length="1022" mass="108295">MPLIESASAKVRLHHGSGSDGAFSTLKVSVSTKPQPTATAASAGPPYSGAPYAADDQNEYLECYSAKLGDCLCASCQPTLSVDGRDDGKRPLLARAAGALARLLFRFWPLRLLICMLGLITMITVAVLVPLRLELGLDLLRLTPQGSIEREFVAASGRALGLCNFDLIARGTDLPSTTVAPLPTHVRAHTGDVTISTSAASVSSSSSPSSTGPLSMGSTAALSGPGIDFASSQARLRELYRAISDLPGVSLNGRRVWLDAMADWLETVQAAFDRDRDLGYISSTGFWTANASALGVLGLRLIVQTNHGLQLGRIITARLVTDRIIDRTGFNIFLRVWRNHDILNYTSPPCVIFPDPGLGHDLHPFMPTEVGGGPHDLSPIRPAVPTEYVQTSFFASGYATVESQIELVKKIRQLTERATAQGVPVFPIGSLFTIADQHLRLWRHLGVAFGALAGFVFVLGLILLPNPVAALLAVLVGGGGAICACFAGLFCLGLDLNPISACLLLISFGIGSKLAAGVTTSWYGPQHNIHRLIRPNNVSYGDRGHPCHDIYTVLPPPKEASASTTLGGQVGRSSSSANRMEQRQSRRLTSLLQNHMGPVLHALVSLFLAVAFLGGSSVDFVADHFFRLVGLICIACLFDTLLFLPVIFYTLERIWPSNVFVVVESPQPLRSVHSRNPQMHYEDCSLLQLTAATAAPGQQSSCPRRQRDQPTMVEGDPVSNVHQSSSSDVGAASESAAANTANSTFHNPPHRHHHKQQQQRNAEEDENLGGEDGDEVAMREFYDCLKYASSTAFLRGGACALPLPPAPPSSSGCVLMPMRSASRPSSLSTILEEPSHSSSTVSLHQLDSPPSATDSSGPPGCQRPNALPAHAASSSPEAWFHRIFAVAAAAAGAAASTPAACHLSIKYPLDFSGTVVSGAGRGQPPLPLLPPAQVKELIEAFMRSSQIRPEDLTPFSCPHLVPPPPPYSSVATSAPPSSLLRSRVRASPSEKPPSSFLPQDPSSSHPSTSSSLGVGGSGSIGC</sequence>
<feature type="compositionally biased region" description="Gly residues" evidence="7">
    <location>
        <begin position="1013"/>
        <end position="1022"/>
    </location>
</feature>
<keyword evidence="3 8" id="KW-0812">Transmembrane</keyword>
<reference evidence="9" key="1">
    <citation type="submission" date="2016-01" db="EMBL/GenBank/DDBJ databases">
        <title>Reference transcriptome for the parasite Schistocephalus solidus: insights into the molecular evolution of parasitism.</title>
        <authorList>
            <person name="Hebert F.O."/>
            <person name="Grambauer S."/>
            <person name="Barber I."/>
            <person name="Landry C.R."/>
            <person name="Aubin-Horth N."/>
        </authorList>
    </citation>
    <scope>NUCLEOTIDE SEQUENCE</scope>
</reference>
<gene>
    <name evidence="9" type="ORF">TR149258</name>
</gene>
<protein>
    <recommendedName>
        <fullName evidence="10">SSD domain-containing protein</fullName>
    </recommendedName>
</protein>
<feature type="transmembrane region" description="Helical" evidence="8">
    <location>
        <begin position="501"/>
        <end position="523"/>
    </location>
</feature>
<feature type="compositionally biased region" description="Low complexity" evidence="7">
    <location>
        <begin position="724"/>
        <end position="747"/>
    </location>
</feature>